<proteinExistence type="predicted"/>
<dbReference type="OrthoDB" id="9015029at2"/>
<evidence type="ECO:0000313" key="3">
    <source>
        <dbReference type="EMBL" id="RKP52485.1"/>
    </source>
</evidence>
<evidence type="ECO:0000256" key="1">
    <source>
        <dbReference type="SAM" id="MobiDB-lite"/>
    </source>
</evidence>
<accession>A0A494XPA8</accession>
<dbReference type="InterPro" id="IPR032623">
    <property type="entry name" value="FecR_N"/>
</dbReference>
<sequence length="156" mass="17684">MMRSRPVARSRARSPRLSVPVSAAMDGAAMKKKASQQGGFPRRTREGSGEVIDTAIQWLIWLRSGSACRTDADEFRRWRAQSVEHAQAAYDVARLWQILGLLRSDDGMDGRARIAFDGVMSRHRRMRTRMGLSCVRNGVRYRRRVRGRGPKKKNAG</sequence>
<organism evidence="3 4">
    <name type="scientific">Trinickia fusca</name>
    <dbReference type="NCBI Taxonomy" id="2419777"/>
    <lineage>
        <taxon>Bacteria</taxon>
        <taxon>Pseudomonadati</taxon>
        <taxon>Pseudomonadota</taxon>
        <taxon>Betaproteobacteria</taxon>
        <taxon>Burkholderiales</taxon>
        <taxon>Burkholderiaceae</taxon>
        <taxon>Trinickia</taxon>
    </lineage>
</organism>
<dbReference type="Pfam" id="PF16220">
    <property type="entry name" value="DUF4880"/>
    <property type="match status" value="1"/>
</dbReference>
<dbReference type="EMBL" id="RBZV01000001">
    <property type="protein sequence ID" value="RKP52485.1"/>
    <property type="molecule type" value="Genomic_DNA"/>
</dbReference>
<dbReference type="AlphaFoldDB" id="A0A494XPA8"/>
<dbReference type="Proteomes" id="UP000280434">
    <property type="component" value="Unassembled WGS sequence"/>
</dbReference>
<gene>
    <name evidence="3" type="ORF">D7S89_02930</name>
</gene>
<name>A0A494XPA8_9BURK</name>
<evidence type="ECO:0000313" key="4">
    <source>
        <dbReference type="Proteomes" id="UP000280434"/>
    </source>
</evidence>
<feature type="compositionally biased region" description="Basic residues" evidence="1">
    <location>
        <begin position="1"/>
        <end position="14"/>
    </location>
</feature>
<feature type="region of interest" description="Disordered" evidence="1">
    <location>
        <begin position="1"/>
        <end position="47"/>
    </location>
</feature>
<comment type="caution">
    <text evidence="3">The sequence shown here is derived from an EMBL/GenBank/DDBJ whole genome shotgun (WGS) entry which is preliminary data.</text>
</comment>
<keyword evidence="4" id="KW-1185">Reference proteome</keyword>
<feature type="compositionally biased region" description="Low complexity" evidence="1">
    <location>
        <begin position="15"/>
        <end position="28"/>
    </location>
</feature>
<reference evidence="3 4" key="1">
    <citation type="submission" date="2018-10" db="EMBL/GenBank/DDBJ databases">
        <title>Paraburkholderia sp. 7MK8-2, isolated from soil.</title>
        <authorList>
            <person name="Gao Z.-H."/>
            <person name="Qiu L.-H."/>
        </authorList>
    </citation>
    <scope>NUCLEOTIDE SEQUENCE [LARGE SCALE GENOMIC DNA]</scope>
    <source>
        <strain evidence="3 4">7MK8-2</strain>
    </source>
</reference>
<evidence type="ECO:0000259" key="2">
    <source>
        <dbReference type="Pfam" id="PF16220"/>
    </source>
</evidence>
<protein>
    <submittedName>
        <fullName evidence="3">FecR/PupR family sigma factor regulator</fullName>
    </submittedName>
</protein>
<feature type="domain" description="FecR N-terminal" evidence="2">
    <location>
        <begin position="54"/>
        <end position="95"/>
    </location>
</feature>